<feature type="region of interest" description="Disordered" evidence="2">
    <location>
        <begin position="44"/>
        <end position="253"/>
    </location>
</feature>
<evidence type="ECO:0000256" key="2">
    <source>
        <dbReference type="SAM" id="MobiDB-lite"/>
    </source>
</evidence>
<gene>
    <name evidence="4" type="ORF">MIND_00508600</name>
</gene>
<dbReference type="GO" id="GO:0008270">
    <property type="term" value="F:zinc ion binding"/>
    <property type="evidence" value="ECO:0007669"/>
    <property type="project" value="UniProtKB-KW"/>
</dbReference>
<dbReference type="EMBL" id="JACAZF010000004">
    <property type="protein sequence ID" value="KAF7307152.1"/>
    <property type="molecule type" value="Genomic_DNA"/>
</dbReference>
<evidence type="ECO:0000259" key="3">
    <source>
        <dbReference type="PROSITE" id="PS50103"/>
    </source>
</evidence>
<feature type="compositionally biased region" description="Basic and acidic residues" evidence="2">
    <location>
        <begin position="52"/>
        <end position="64"/>
    </location>
</feature>
<feature type="domain" description="C3H1-type" evidence="3">
    <location>
        <begin position="1"/>
        <end position="34"/>
    </location>
</feature>
<comment type="caution">
    <text evidence="4">The sequence shown here is derived from an EMBL/GenBank/DDBJ whole genome shotgun (WGS) entry which is preliminary data.</text>
</comment>
<keyword evidence="1" id="KW-0862">Zinc</keyword>
<organism evidence="4 5">
    <name type="scientific">Mycena indigotica</name>
    <dbReference type="NCBI Taxonomy" id="2126181"/>
    <lineage>
        <taxon>Eukaryota</taxon>
        <taxon>Fungi</taxon>
        <taxon>Dikarya</taxon>
        <taxon>Basidiomycota</taxon>
        <taxon>Agaricomycotina</taxon>
        <taxon>Agaricomycetes</taxon>
        <taxon>Agaricomycetidae</taxon>
        <taxon>Agaricales</taxon>
        <taxon>Marasmiineae</taxon>
        <taxon>Mycenaceae</taxon>
        <taxon>Mycena</taxon>
    </lineage>
</organism>
<evidence type="ECO:0000313" key="5">
    <source>
        <dbReference type="Proteomes" id="UP000636479"/>
    </source>
</evidence>
<dbReference type="AlphaFoldDB" id="A0A8H6SZH3"/>
<name>A0A8H6SZH3_9AGAR</name>
<accession>A0A8H6SZH3</accession>
<dbReference type="InterPro" id="IPR000571">
    <property type="entry name" value="Znf_CCCH"/>
</dbReference>
<feature type="compositionally biased region" description="Polar residues" evidence="2">
    <location>
        <begin position="122"/>
        <end position="131"/>
    </location>
</feature>
<keyword evidence="5" id="KW-1185">Reference proteome</keyword>
<proteinExistence type="predicted"/>
<evidence type="ECO:0000313" key="4">
    <source>
        <dbReference type="EMBL" id="KAF7307152.1"/>
    </source>
</evidence>
<protein>
    <submittedName>
        <fullName evidence="4">C3H1-type domain-containing protein</fullName>
    </submittedName>
</protein>
<reference evidence="4" key="1">
    <citation type="submission" date="2020-05" db="EMBL/GenBank/DDBJ databases">
        <title>Mycena genomes resolve the evolution of fungal bioluminescence.</title>
        <authorList>
            <person name="Tsai I.J."/>
        </authorList>
    </citation>
    <scope>NUCLEOTIDE SEQUENCE</scope>
    <source>
        <strain evidence="4">171206Taipei</strain>
    </source>
</reference>
<dbReference type="RefSeq" id="XP_037222171.1">
    <property type="nucleotide sequence ID" value="XM_037361879.1"/>
</dbReference>
<keyword evidence="1" id="KW-0479">Metal-binding</keyword>
<dbReference type="PROSITE" id="PS50103">
    <property type="entry name" value="ZF_C3H1"/>
    <property type="match status" value="1"/>
</dbReference>
<dbReference type="OrthoDB" id="3052152at2759"/>
<keyword evidence="1" id="KW-0863">Zinc-finger</keyword>
<dbReference type="GeneID" id="59344395"/>
<feature type="compositionally biased region" description="Basic and acidic residues" evidence="2">
    <location>
        <begin position="207"/>
        <end position="226"/>
    </location>
</feature>
<feature type="zinc finger region" description="C3H1-type" evidence="1">
    <location>
        <begin position="1"/>
        <end position="34"/>
    </location>
</feature>
<sequence length="628" mass="69350">MKYTRCKFYDDDGKPVVPGGCWAGHQCRWAHPDESHWRHAGRKLLATARPPNYRDDNRSRDRTTSESGWDPNMWKSKPKQKADVNPPMSLAKGSDKGWGGSGWGSNVASDSGWGAKGKGKSNDTSATTVVDTNDWGSGGGWGSTGGWGDPEMETQSGRGNKEAGTSSGGWGNQDWGAGWGTDANKTTKESTGGWGDASNIASGSGSKGKEKEDTGGWGNKTKETDGPSKPAALPFRPPLQVNTQDIPPPDQPPQSAFSFRATSVSLSERNTIVSSSTPAMSRTQPLRLQLELMNRAEVNHEIIKNFVRVVQLMVEDKELQRRRLQWKPEKHSGMFTRVSKATGQRLDSTLPDELKVRLSHARDALLAFPELPALNWSKLDRDIASYAEQLAVWEKQYKSGSNKGSTSDDVDMPDVQLTLQERIQNQIRKIIDLQDIFVEQSEITPAEHVDQVLETIRTRAAEETQGPIADLRVQAKSAGSQLELAGANLASMASDSGLETRVEELGLDKQWERQQALEAQLAGIEQQQQLKRTRNAEMLRKLNEYAQRKSEPPPSTLDPAVEARVQEHVTDILQREIQPALEAAAYQYSEALARRMRSLAEVLNPVDEQVEAIRARGRERFEPSPAPI</sequence>
<dbReference type="Proteomes" id="UP000636479">
    <property type="component" value="Unassembled WGS sequence"/>
</dbReference>
<feature type="compositionally biased region" description="Gly residues" evidence="2">
    <location>
        <begin position="136"/>
        <end position="148"/>
    </location>
</feature>
<evidence type="ECO:0000256" key="1">
    <source>
        <dbReference type="PROSITE-ProRule" id="PRU00723"/>
    </source>
</evidence>